<protein>
    <submittedName>
        <fullName evidence="3">Uncharacterized protein</fullName>
    </submittedName>
</protein>
<keyword evidence="1" id="KW-0195">Cyclin</keyword>
<reference evidence="3" key="1">
    <citation type="submission" date="2022-11" db="UniProtKB">
        <authorList>
            <consortium name="WormBaseParasite"/>
        </authorList>
    </citation>
    <scope>IDENTIFICATION</scope>
</reference>
<keyword evidence="2" id="KW-1185">Reference proteome</keyword>
<name>A0A915IE94_ROMCU</name>
<evidence type="ECO:0000313" key="2">
    <source>
        <dbReference type="Proteomes" id="UP000887565"/>
    </source>
</evidence>
<dbReference type="SUPFAM" id="SSF47954">
    <property type="entry name" value="Cyclin-like"/>
    <property type="match status" value="1"/>
</dbReference>
<dbReference type="WBParaSite" id="nRc.2.0.1.t12500-RA">
    <property type="protein sequence ID" value="nRc.2.0.1.t12500-RA"/>
    <property type="gene ID" value="nRc.2.0.1.g12500"/>
</dbReference>
<dbReference type="AlphaFoldDB" id="A0A915IE94"/>
<organism evidence="2 3">
    <name type="scientific">Romanomermis culicivorax</name>
    <name type="common">Nematode worm</name>
    <dbReference type="NCBI Taxonomy" id="13658"/>
    <lineage>
        <taxon>Eukaryota</taxon>
        <taxon>Metazoa</taxon>
        <taxon>Ecdysozoa</taxon>
        <taxon>Nematoda</taxon>
        <taxon>Enoplea</taxon>
        <taxon>Dorylaimia</taxon>
        <taxon>Mermithida</taxon>
        <taxon>Mermithoidea</taxon>
        <taxon>Mermithidae</taxon>
        <taxon>Romanomermis</taxon>
    </lineage>
</organism>
<evidence type="ECO:0000313" key="3">
    <source>
        <dbReference type="WBParaSite" id="nRc.2.0.1.t12500-RA"/>
    </source>
</evidence>
<dbReference type="InterPro" id="IPR043198">
    <property type="entry name" value="Cyclin/Ssn8"/>
</dbReference>
<accession>A0A915IE94</accession>
<dbReference type="InterPro" id="IPR036915">
    <property type="entry name" value="Cyclin-like_sf"/>
</dbReference>
<dbReference type="PANTHER" id="PTHR10026">
    <property type="entry name" value="CYCLIN"/>
    <property type="match status" value="1"/>
</dbReference>
<dbReference type="GO" id="GO:0016538">
    <property type="term" value="F:cyclin-dependent protein serine/threonine kinase regulator activity"/>
    <property type="evidence" value="ECO:0007669"/>
    <property type="project" value="InterPro"/>
</dbReference>
<dbReference type="Proteomes" id="UP000887565">
    <property type="component" value="Unplaced"/>
</dbReference>
<evidence type="ECO:0000256" key="1">
    <source>
        <dbReference type="ARBA" id="ARBA00023127"/>
    </source>
</evidence>
<dbReference type="GO" id="GO:0006357">
    <property type="term" value="P:regulation of transcription by RNA polymerase II"/>
    <property type="evidence" value="ECO:0007669"/>
    <property type="project" value="InterPro"/>
</dbReference>
<dbReference type="Gene3D" id="1.10.472.10">
    <property type="entry name" value="Cyclin-like"/>
    <property type="match status" value="1"/>
</dbReference>
<sequence>PKDFERTGYPIRTLAAGCFHLAGKTEEDLLKIRDIINVFHVMIHDDKIMDIDENYWEIREGLGKIEMLILRVLKFRVWRELPH</sequence>
<proteinExistence type="predicted"/>